<reference evidence="1" key="1">
    <citation type="journal article" date="2014" name="Int. J. Syst. Evol. Microbiol.">
        <title>Complete genome sequence of Corynebacterium casei LMG S-19264T (=DSM 44701T), isolated from a smear-ripened cheese.</title>
        <authorList>
            <consortium name="US DOE Joint Genome Institute (JGI-PGF)"/>
            <person name="Walter F."/>
            <person name="Albersmeier A."/>
            <person name="Kalinowski J."/>
            <person name="Ruckert C."/>
        </authorList>
    </citation>
    <scope>NUCLEOTIDE SEQUENCE</scope>
    <source>
        <strain evidence="1">CGMCC 1.15152</strain>
    </source>
</reference>
<organism evidence="1 2">
    <name type="scientific">Microbacterium faecale</name>
    <dbReference type="NCBI Taxonomy" id="1804630"/>
    <lineage>
        <taxon>Bacteria</taxon>
        <taxon>Bacillati</taxon>
        <taxon>Actinomycetota</taxon>
        <taxon>Actinomycetes</taxon>
        <taxon>Micrococcales</taxon>
        <taxon>Microbacteriaceae</taxon>
        <taxon>Microbacterium</taxon>
    </lineage>
</organism>
<dbReference type="RefSeq" id="WP_188711361.1">
    <property type="nucleotide sequence ID" value="NZ_BMHO01000001.1"/>
</dbReference>
<dbReference type="AlphaFoldDB" id="A0A917DF63"/>
<sequence>MPKITTPVKGFTGKVAGVSFVDGKGETTDKAALAYFRRHGYGVDAAEKAVEIPEGEPTADWTAAQLKAYAEKHEVDLGQAKTKPEIVEAIEKAATPPADDDK</sequence>
<evidence type="ECO:0000313" key="1">
    <source>
        <dbReference type="EMBL" id="GGD33119.1"/>
    </source>
</evidence>
<keyword evidence="2" id="KW-1185">Reference proteome</keyword>
<name>A0A917DF63_9MICO</name>
<dbReference type="EMBL" id="BMHO01000001">
    <property type="protein sequence ID" value="GGD33119.1"/>
    <property type="molecule type" value="Genomic_DNA"/>
</dbReference>
<comment type="caution">
    <text evidence="1">The sequence shown here is derived from an EMBL/GenBank/DDBJ whole genome shotgun (WGS) entry which is preliminary data.</text>
</comment>
<reference evidence="1" key="2">
    <citation type="submission" date="2020-09" db="EMBL/GenBank/DDBJ databases">
        <authorList>
            <person name="Sun Q."/>
            <person name="Zhou Y."/>
        </authorList>
    </citation>
    <scope>NUCLEOTIDE SEQUENCE</scope>
    <source>
        <strain evidence="1">CGMCC 1.15152</strain>
    </source>
</reference>
<protein>
    <recommendedName>
        <fullName evidence="3">Rho termination factor N-terminal domain-containing protein</fullName>
    </recommendedName>
</protein>
<evidence type="ECO:0008006" key="3">
    <source>
        <dbReference type="Google" id="ProtNLM"/>
    </source>
</evidence>
<accession>A0A917DF63</accession>
<gene>
    <name evidence="1" type="ORF">GCM10010915_11880</name>
</gene>
<evidence type="ECO:0000313" key="2">
    <source>
        <dbReference type="Proteomes" id="UP000633205"/>
    </source>
</evidence>
<proteinExistence type="predicted"/>
<dbReference type="Proteomes" id="UP000633205">
    <property type="component" value="Unassembled WGS sequence"/>
</dbReference>